<feature type="coiled-coil region" evidence="1">
    <location>
        <begin position="220"/>
        <end position="250"/>
    </location>
</feature>
<reference evidence="3" key="1">
    <citation type="submission" date="2022-07" db="EMBL/GenBank/DDBJ databases">
        <title>Phylogenomic reconstructions and comparative analyses of Kickxellomycotina fungi.</title>
        <authorList>
            <person name="Reynolds N.K."/>
            <person name="Stajich J.E."/>
            <person name="Barry K."/>
            <person name="Grigoriev I.V."/>
            <person name="Crous P."/>
            <person name="Smith M.E."/>
        </authorList>
    </citation>
    <scope>NUCLEOTIDE SEQUENCE</scope>
    <source>
        <strain evidence="3">BCRC 34489</strain>
    </source>
</reference>
<feature type="compositionally biased region" description="Basic residues" evidence="2">
    <location>
        <begin position="8"/>
        <end position="17"/>
    </location>
</feature>
<gene>
    <name evidence="3" type="ORF">GGI15_003120</name>
</gene>
<keyword evidence="4" id="KW-1185">Reference proteome</keyword>
<dbReference type="EMBL" id="JANBUM010000198">
    <property type="protein sequence ID" value="KAJ2781774.1"/>
    <property type="molecule type" value="Genomic_DNA"/>
</dbReference>
<accession>A0A9W8LJJ2</accession>
<evidence type="ECO:0000313" key="4">
    <source>
        <dbReference type="Proteomes" id="UP001140172"/>
    </source>
</evidence>
<dbReference type="InterPro" id="IPR028211">
    <property type="entry name" value="Ntr2"/>
</dbReference>
<dbReference type="GO" id="GO:0000390">
    <property type="term" value="P:spliceosomal complex disassembly"/>
    <property type="evidence" value="ECO:0007669"/>
    <property type="project" value="InterPro"/>
</dbReference>
<sequence length="277" mass="29575">MADALGFRKSKGRRNIRQRGDAGLDDAGAAEIVKRAVRGPAAKREAGVAAAAAKGEAGVAAPEDVAAETVDLQPVEALDPFGGGGGFPTAHDVYAARRQRRQQHAVLASQAGEDSDDAAAEGFGGADFVRLDLSPESSGASSDNEEPLAVGRAERQAEQVAERRAMAQLVELAQSDDEASDWERAQLRSAGVAVDPGRSRPRRVWEQDEGEWRFDAKFVRLVVEEEVRQLDEECERLRVAEAALARADDAVARADEGVVLAQRQLAHFTALAKTIGQ</sequence>
<proteinExistence type="predicted"/>
<name>A0A9W8LJJ2_9FUNG</name>
<feature type="region of interest" description="Disordered" evidence="2">
    <location>
        <begin position="1"/>
        <end position="23"/>
    </location>
</feature>
<dbReference type="AlphaFoldDB" id="A0A9W8LJJ2"/>
<evidence type="ECO:0000313" key="3">
    <source>
        <dbReference type="EMBL" id="KAJ2781774.1"/>
    </source>
</evidence>
<evidence type="ECO:0000256" key="1">
    <source>
        <dbReference type="SAM" id="Coils"/>
    </source>
</evidence>
<dbReference type="Proteomes" id="UP001140172">
    <property type="component" value="Unassembled WGS sequence"/>
</dbReference>
<evidence type="ECO:0000256" key="2">
    <source>
        <dbReference type="SAM" id="MobiDB-lite"/>
    </source>
</evidence>
<comment type="caution">
    <text evidence="3">The sequence shown here is derived from an EMBL/GenBank/DDBJ whole genome shotgun (WGS) entry which is preliminary data.</text>
</comment>
<dbReference type="GO" id="GO:0071008">
    <property type="term" value="C:U2-type post-mRNA release spliceosomal complex"/>
    <property type="evidence" value="ECO:0007669"/>
    <property type="project" value="InterPro"/>
</dbReference>
<dbReference type="OrthoDB" id="5599645at2759"/>
<organism evidence="3 4">
    <name type="scientific">Coemansia interrupta</name>
    <dbReference type="NCBI Taxonomy" id="1126814"/>
    <lineage>
        <taxon>Eukaryota</taxon>
        <taxon>Fungi</taxon>
        <taxon>Fungi incertae sedis</taxon>
        <taxon>Zoopagomycota</taxon>
        <taxon>Kickxellomycotina</taxon>
        <taxon>Kickxellomycetes</taxon>
        <taxon>Kickxellales</taxon>
        <taxon>Kickxellaceae</taxon>
        <taxon>Coemansia</taxon>
    </lineage>
</organism>
<feature type="region of interest" description="Disordered" evidence="2">
    <location>
        <begin position="130"/>
        <end position="157"/>
    </location>
</feature>
<dbReference type="Pfam" id="PF15458">
    <property type="entry name" value="NTR2"/>
    <property type="match status" value="1"/>
</dbReference>
<keyword evidence="1" id="KW-0175">Coiled coil</keyword>
<protein>
    <submittedName>
        <fullName evidence="3">Uncharacterized protein</fullName>
    </submittedName>
</protein>